<dbReference type="EMBL" id="JACRSY010000002">
    <property type="protein sequence ID" value="MBC8578256.1"/>
    <property type="molecule type" value="Genomic_DNA"/>
</dbReference>
<evidence type="ECO:0000313" key="2">
    <source>
        <dbReference type="Proteomes" id="UP000655830"/>
    </source>
</evidence>
<accession>A0A926ID70</accession>
<comment type="caution">
    <text evidence="1">The sequence shown here is derived from an EMBL/GenBank/DDBJ whole genome shotgun (WGS) entry which is preliminary data.</text>
</comment>
<dbReference type="RefSeq" id="WP_177669326.1">
    <property type="nucleotide sequence ID" value="NZ_JACRSY010000002.1"/>
</dbReference>
<proteinExistence type="predicted"/>
<evidence type="ECO:0000313" key="1">
    <source>
        <dbReference type="EMBL" id="MBC8578256.1"/>
    </source>
</evidence>
<organism evidence="1 2">
    <name type="scientific">Zhenhengia yiwuensis</name>
    <dbReference type="NCBI Taxonomy" id="2763666"/>
    <lineage>
        <taxon>Bacteria</taxon>
        <taxon>Bacillati</taxon>
        <taxon>Bacillota</taxon>
        <taxon>Clostridia</taxon>
        <taxon>Lachnospirales</taxon>
        <taxon>Lachnospiraceae</taxon>
        <taxon>Zhenhengia</taxon>
    </lineage>
</organism>
<reference evidence="1" key="1">
    <citation type="submission" date="2020-08" db="EMBL/GenBank/DDBJ databases">
        <title>Genome public.</title>
        <authorList>
            <person name="Liu C."/>
            <person name="Sun Q."/>
        </authorList>
    </citation>
    <scope>NUCLEOTIDE SEQUENCE</scope>
    <source>
        <strain evidence="1">NSJ-12</strain>
    </source>
</reference>
<gene>
    <name evidence="1" type="ORF">H8718_01700</name>
</gene>
<name>A0A926ID70_9FIRM</name>
<protein>
    <submittedName>
        <fullName evidence="1">Uncharacterized protein</fullName>
    </submittedName>
</protein>
<sequence>MIKFEKELEKFKPVLEVNSIEDHISNEEIKDIIDLIKMNQQVNEQGN</sequence>
<dbReference type="AlphaFoldDB" id="A0A926ID70"/>
<keyword evidence="2" id="KW-1185">Reference proteome</keyword>
<dbReference type="Proteomes" id="UP000655830">
    <property type="component" value="Unassembled WGS sequence"/>
</dbReference>